<dbReference type="PANTHER" id="PTHR33835:SF2">
    <property type="entry name" value="LYSINE-TRNA LIGASE"/>
    <property type="match status" value="1"/>
</dbReference>
<gene>
    <name evidence="1" type="ORF">BI308_23785</name>
</gene>
<evidence type="ECO:0008006" key="3">
    <source>
        <dbReference type="Google" id="ProtNLM"/>
    </source>
</evidence>
<dbReference type="InterPro" id="IPR025638">
    <property type="entry name" value="DUF4336"/>
</dbReference>
<keyword evidence="2" id="KW-1185">Reference proteome</keyword>
<comment type="caution">
    <text evidence="1">The sequence shown here is derived from an EMBL/GenBank/DDBJ whole genome shotgun (WGS) entry which is preliminary data.</text>
</comment>
<name>A0A1L9QK59_9CYAN</name>
<dbReference type="AlphaFoldDB" id="A0A1L9QK59"/>
<sequence length="397" mass="45415">MPCLISNVQPPLSDLSWPFWPLLPLYPYGQRRTLRQEVVQDTIWTFDQLQGILYVVVPIRMTIIKLSSGGLLVYAPVAPTPECVRLVNELVDLHGDVKYIILPTVSGLEHKIFVGPFARHFPQAQVFIAPHQWSFPFNLPVTWLGLPGNRTHILPTDSRQAPFSAEFDYHILGPINLGPGQFEEVALLHRATGTVCVTDTIISLSEQPPAIAQFDPYPLLFHAKDSASDPIQDTPENRRKGWQRICLFALYFQPSVLETPKWSTVFKKVISAPDRSKKAYFGLFPFNWKANWKQAFQPLKNRLWVAPVLQTLILNRAPQEVLNWSEKVARWDFQRLIPCHFSAPIRATGYDFRQAFCFLKQHPLSPYSLPPEDLKLLQTIDLNLSQRRIVPPAQQKV</sequence>
<evidence type="ECO:0000313" key="1">
    <source>
        <dbReference type="EMBL" id="OJJ16210.1"/>
    </source>
</evidence>
<accession>A0A1L9QK59</accession>
<dbReference type="Pfam" id="PF14234">
    <property type="entry name" value="DUF4336"/>
    <property type="match status" value="1"/>
</dbReference>
<proteinExistence type="predicted"/>
<evidence type="ECO:0000313" key="2">
    <source>
        <dbReference type="Proteomes" id="UP000183940"/>
    </source>
</evidence>
<dbReference type="EMBL" id="MLAW01000066">
    <property type="protein sequence ID" value="OJJ16210.1"/>
    <property type="molecule type" value="Genomic_DNA"/>
</dbReference>
<dbReference type="STRING" id="1925591.BI308_23785"/>
<reference evidence="1" key="1">
    <citation type="submission" date="2016-10" db="EMBL/GenBank/DDBJ databases">
        <title>CRISPR-Cas defence system in Roseofilum reptotaenium: evidence of a bacteriophage-cyanobacterium arms race in the coral black band disease.</title>
        <authorList>
            <person name="Buerger P."/>
            <person name="Wood-Charlson E.M."/>
            <person name="Weynberg K.D."/>
            <person name="Willis B."/>
            <person name="Van Oppen M.J."/>
        </authorList>
    </citation>
    <scope>NUCLEOTIDE SEQUENCE [LARGE SCALE GENOMIC DNA]</scope>
    <source>
        <strain evidence="1">AO1-A</strain>
    </source>
</reference>
<dbReference type="PANTHER" id="PTHR33835">
    <property type="entry name" value="YALI0C07656P"/>
    <property type="match status" value="1"/>
</dbReference>
<organism evidence="1 2">
    <name type="scientific">Roseofilum reptotaenium AO1-A</name>
    <dbReference type="NCBI Taxonomy" id="1925591"/>
    <lineage>
        <taxon>Bacteria</taxon>
        <taxon>Bacillati</taxon>
        <taxon>Cyanobacteriota</taxon>
        <taxon>Cyanophyceae</taxon>
        <taxon>Desertifilales</taxon>
        <taxon>Desertifilaceae</taxon>
        <taxon>Roseofilum</taxon>
    </lineage>
</organism>
<protein>
    <recommendedName>
        <fullName evidence="3">DUF4336 domain-containing protein</fullName>
    </recommendedName>
</protein>
<dbReference type="Proteomes" id="UP000183940">
    <property type="component" value="Unassembled WGS sequence"/>
</dbReference>